<dbReference type="GO" id="GO:0043565">
    <property type="term" value="F:sequence-specific DNA binding"/>
    <property type="evidence" value="ECO:0007669"/>
    <property type="project" value="InterPro"/>
</dbReference>
<dbReference type="PANTHER" id="PTHR43280">
    <property type="entry name" value="ARAC-FAMILY TRANSCRIPTIONAL REGULATOR"/>
    <property type="match status" value="1"/>
</dbReference>
<dbReference type="PANTHER" id="PTHR43280:SF32">
    <property type="entry name" value="TRANSCRIPTIONAL REGULATORY PROTEIN"/>
    <property type="match status" value="1"/>
</dbReference>
<dbReference type="SUPFAM" id="SSF46689">
    <property type="entry name" value="Homeodomain-like"/>
    <property type="match status" value="1"/>
</dbReference>
<keyword evidence="1" id="KW-0805">Transcription regulation</keyword>
<dbReference type="InterPro" id="IPR018060">
    <property type="entry name" value="HTH_AraC"/>
</dbReference>
<accession>A0AAJ5WVF9</accession>
<protein>
    <submittedName>
        <fullName evidence="5">Helix-turn-helix domain-containing protein</fullName>
    </submittedName>
</protein>
<evidence type="ECO:0000259" key="4">
    <source>
        <dbReference type="PROSITE" id="PS01124"/>
    </source>
</evidence>
<dbReference type="Pfam" id="PF12833">
    <property type="entry name" value="HTH_18"/>
    <property type="match status" value="1"/>
</dbReference>
<feature type="domain" description="HTH araC/xylS-type" evidence="4">
    <location>
        <begin position="199"/>
        <end position="297"/>
    </location>
</feature>
<dbReference type="EMBL" id="CP119311">
    <property type="protein sequence ID" value="WEK38139.1"/>
    <property type="molecule type" value="Genomic_DNA"/>
</dbReference>
<evidence type="ECO:0000256" key="1">
    <source>
        <dbReference type="ARBA" id="ARBA00023015"/>
    </source>
</evidence>
<gene>
    <name evidence="5" type="ORF">P0Y53_11590</name>
</gene>
<organism evidence="5 6">
    <name type="scientific">Candidatus Pseudobacter hemicellulosilyticus</name>
    <dbReference type="NCBI Taxonomy" id="3121375"/>
    <lineage>
        <taxon>Bacteria</taxon>
        <taxon>Pseudomonadati</taxon>
        <taxon>Bacteroidota</taxon>
        <taxon>Chitinophagia</taxon>
        <taxon>Chitinophagales</taxon>
        <taxon>Chitinophagaceae</taxon>
        <taxon>Pseudobacter</taxon>
    </lineage>
</organism>
<keyword evidence="3" id="KW-0804">Transcription</keyword>
<dbReference type="SMART" id="SM00342">
    <property type="entry name" value="HTH_ARAC"/>
    <property type="match status" value="1"/>
</dbReference>
<dbReference type="InterPro" id="IPR020449">
    <property type="entry name" value="Tscrpt_reg_AraC-type_HTH"/>
</dbReference>
<dbReference type="AlphaFoldDB" id="A0AAJ5WVF9"/>
<dbReference type="PROSITE" id="PS01124">
    <property type="entry name" value="HTH_ARAC_FAMILY_2"/>
    <property type="match status" value="1"/>
</dbReference>
<dbReference type="GO" id="GO:0003700">
    <property type="term" value="F:DNA-binding transcription factor activity"/>
    <property type="evidence" value="ECO:0007669"/>
    <property type="project" value="InterPro"/>
</dbReference>
<dbReference type="PRINTS" id="PR00032">
    <property type="entry name" value="HTHARAC"/>
</dbReference>
<evidence type="ECO:0000313" key="6">
    <source>
        <dbReference type="Proteomes" id="UP001220610"/>
    </source>
</evidence>
<name>A0AAJ5WVF9_9BACT</name>
<evidence type="ECO:0000313" key="5">
    <source>
        <dbReference type="EMBL" id="WEK38139.1"/>
    </source>
</evidence>
<proteinExistence type="predicted"/>
<sequence length="297" mass="34321">MKKKDYRKISIEHFTRQVNVNVITETNDFIVSKSPTTLHEHSLNFEYPLIIEGIAFVFCVKGTASIRLNLTEHSIDQNSIVIVVPGNIIQVLKQSPDVRIEFLFFTPDFISNMRLTTQLGHIIKAVQGQACQKLNNEDFRELLTMHKLIIKQYQKTIVYREDVIRNLLYALIYQILQLYALYPGTQGGKAASRQQDIFIRFMGLLFEFYKNERSVQFYANKLFLTPKHFSKVIRAVNGKSVSEWIDEMVIMAAKALLKNTDITVAQIADELNFANPSFFSAYFKKRTGMTPVAYREN</sequence>
<dbReference type="Proteomes" id="UP001220610">
    <property type="component" value="Chromosome"/>
</dbReference>
<evidence type="ECO:0000256" key="2">
    <source>
        <dbReference type="ARBA" id="ARBA00023125"/>
    </source>
</evidence>
<keyword evidence="2" id="KW-0238">DNA-binding</keyword>
<dbReference type="InterPro" id="IPR009057">
    <property type="entry name" value="Homeodomain-like_sf"/>
</dbReference>
<dbReference type="Gene3D" id="1.10.10.60">
    <property type="entry name" value="Homeodomain-like"/>
    <property type="match status" value="1"/>
</dbReference>
<reference evidence="5" key="1">
    <citation type="submission" date="2023-03" db="EMBL/GenBank/DDBJ databases">
        <title>Andean soil-derived lignocellulolytic bacterial consortium as a source of novel taxa and putative plastic-active enzymes.</title>
        <authorList>
            <person name="Diaz-Garcia L."/>
            <person name="Chuvochina M."/>
            <person name="Feuerriegel G."/>
            <person name="Bunk B."/>
            <person name="Sproer C."/>
            <person name="Streit W.R."/>
            <person name="Rodriguez L.M."/>
            <person name="Overmann J."/>
            <person name="Jimenez D.J."/>
        </authorList>
    </citation>
    <scope>NUCLEOTIDE SEQUENCE</scope>
    <source>
        <strain evidence="5">MAG 7</strain>
    </source>
</reference>
<evidence type="ECO:0000256" key="3">
    <source>
        <dbReference type="ARBA" id="ARBA00023163"/>
    </source>
</evidence>